<accession>A0A0A9C8N6</accession>
<evidence type="ECO:0000313" key="1">
    <source>
        <dbReference type="EMBL" id="JAD69765.1"/>
    </source>
</evidence>
<dbReference type="AlphaFoldDB" id="A0A0A9C8N6"/>
<name>A0A0A9C8N6_ARUDO</name>
<proteinExistence type="predicted"/>
<organism evidence="1">
    <name type="scientific">Arundo donax</name>
    <name type="common">Giant reed</name>
    <name type="synonym">Donax arundinaceus</name>
    <dbReference type="NCBI Taxonomy" id="35708"/>
    <lineage>
        <taxon>Eukaryota</taxon>
        <taxon>Viridiplantae</taxon>
        <taxon>Streptophyta</taxon>
        <taxon>Embryophyta</taxon>
        <taxon>Tracheophyta</taxon>
        <taxon>Spermatophyta</taxon>
        <taxon>Magnoliopsida</taxon>
        <taxon>Liliopsida</taxon>
        <taxon>Poales</taxon>
        <taxon>Poaceae</taxon>
        <taxon>PACMAD clade</taxon>
        <taxon>Arundinoideae</taxon>
        <taxon>Arundineae</taxon>
        <taxon>Arundo</taxon>
    </lineage>
</organism>
<dbReference type="EMBL" id="GBRH01228130">
    <property type="protein sequence ID" value="JAD69765.1"/>
    <property type="molecule type" value="Transcribed_RNA"/>
</dbReference>
<reference evidence="1" key="2">
    <citation type="journal article" date="2015" name="Data Brief">
        <title>Shoot transcriptome of the giant reed, Arundo donax.</title>
        <authorList>
            <person name="Barrero R.A."/>
            <person name="Guerrero F.D."/>
            <person name="Moolhuijzen P."/>
            <person name="Goolsby J.A."/>
            <person name="Tidwell J."/>
            <person name="Bellgard S.E."/>
            <person name="Bellgard M.I."/>
        </authorList>
    </citation>
    <scope>NUCLEOTIDE SEQUENCE</scope>
    <source>
        <tissue evidence="1">Shoot tissue taken approximately 20 cm above the soil surface</tissue>
    </source>
</reference>
<sequence>MPQLRPSPRAHGEKPCCVVSPCPVPPCSRAEPPCSAPACPLAHTTGWLGLGLRFHLGKGRLQKSIQEWMGNRRVPDLVRVDSGWSQWPWAVLVFEENMATIW</sequence>
<protein>
    <submittedName>
        <fullName evidence="1">Uncharacterized protein</fullName>
    </submittedName>
</protein>
<reference evidence="1" key="1">
    <citation type="submission" date="2014-09" db="EMBL/GenBank/DDBJ databases">
        <authorList>
            <person name="Magalhaes I.L.F."/>
            <person name="Oliveira U."/>
            <person name="Santos F.R."/>
            <person name="Vidigal T.H.D.A."/>
            <person name="Brescovit A.D."/>
            <person name="Santos A.J."/>
        </authorList>
    </citation>
    <scope>NUCLEOTIDE SEQUENCE</scope>
    <source>
        <tissue evidence="1">Shoot tissue taken approximately 20 cm above the soil surface</tissue>
    </source>
</reference>